<evidence type="ECO:0000256" key="19">
    <source>
        <dbReference type="PIRSR" id="PIRSR601382-2"/>
    </source>
</evidence>
<dbReference type="FunFam" id="1.50.10.10:FF:000010">
    <property type="entry name" value="alpha-1,2-Mannosidase"/>
    <property type="match status" value="1"/>
</dbReference>
<dbReference type="InterPro" id="IPR036026">
    <property type="entry name" value="Seven-hairpin_glycosidases"/>
</dbReference>
<feature type="region of interest" description="Disordered" evidence="22">
    <location>
        <begin position="55"/>
        <end position="90"/>
    </location>
</feature>
<reference evidence="24" key="1">
    <citation type="submission" date="2012-03" db="EMBL/GenBank/DDBJ databases">
        <authorList>
            <person name="Wang X.-W."/>
            <person name="Zhao X.-F."/>
            <person name="Wang J.-X."/>
        </authorList>
    </citation>
    <scope>NUCLEOTIDE SEQUENCE</scope>
</reference>
<dbReference type="PANTHER" id="PTHR11742:SF55">
    <property type="entry name" value="ENDOPLASMIC RETICULUM MANNOSYL-OLIGOSACCHARIDE 1,2-ALPHA-MANNOSIDASE"/>
    <property type="match status" value="1"/>
</dbReference>
<evidence type="ECO:0000313" key="24">
    <source>
        <dbReference type="EMBL" id="AFJ59949.1"/>
    </source>
</evidence>
<evidence type="ECO:0000256" key="5">
    <source>
        <dbReference type="ARBA" id="ARBA00022692"/>
    </source>
</evidence>
<evidence type="ECO:0000256" key="2">
    <source>
        <dbReference type="ARBA" id="ARBA00004648"/>
    </source>
</evidence>
<feature type="compositionally biased region" description="Basic and acidic residues" evidence="22">
    <location>
        <begin position="14"/>
        <end position="26"/>
    </location>
</feature>
<dbReference type="GO" id="GO:0030246">
    <property type="term" value="F:carbohydrate binding"/>
    <property type="evidence" value="ECO:0007669"/>
    <property type="project" value="UniProtKB-KW"/>
</dbReference>
<evidence type="ECO:0000256" key="22">
    <source>
        <dbReference type="SAM" id="MobiDB-lite"/>
    </source>
</evidence>
<reference evidence="24" key="2">
    <citation type="journal article" date="2013" name="Dev. Comp. Immunol.">
        <title>Diversity and multiple functions of lectins in shrimp immunity.</title>
        <authorList>
            <person name="Wang X.W."/>
            <person name="Wang J.X."/>
        </authorList>
    </citation>
    <scope>NUCLEOTIDE SEQUENCE</scope>
</reference>
<keyword evidence="5 23" id="KW-0812">Transmembrane</keyword>
<evidence type="ECO:0000256" key="1">
    <source>
        <dbReference type="ARBA" id="ARBA00001913"/>
    </source>
</evidence>
<evidence type="ECO:0000256" key="20">
    <source>
        <dbReference type="PIRSR" id="PIRSR601382-3"/>
    </source>
</evidence>
<dbReference type="InterPro" id="IPR050749">
    <property type="entry name" value="Glycosyl_Hydrolase_47"/>
</dbReference>
<keyword evidence="13 20" id="KW-1015">Disulfide bond</keyword>
<dbReference type="GO" id="GO:0005509">
    <property type="term" value="F:calcium ion binding"/>
    <property type="evidence" value="ECO:0007669"/>
    <property type="project" value="InterPro"/>
</dbReference>
<dbReference type="Gene3D" id="1.50.10.10">
    <property type="match status" value="1"/>
</dbReference>
<feature type="transmembrane region" description="Helical" evidence="23">
    <location>
        <begin position="186"/>
        <end position="207"/>
    </location>
</feature>
<keyword evidence="24" id="KW-0430">Lectin</keyword>
<evidence type="ECO:0000256" key="14">
    <source>
        <dbReference type="ARBA" id="ARBA00023295"/>
    </source>
</evidence>
<dbReference type="GO" id="GO:0004571">
    <property type="term" value="F:mannosyl-oligosaccharide 1,2-alpha-mannosidase activity"/>
    <property type="evidence" value="ECO:0007669"/>
    <property type="project" value="UniProtKB-EC"/>
</dbReference>
<evidence type="ECO:0000256" key="9">
    <source>
        <dbReference type="ARBA" id="ARBA00022837"/>
    </source>
</evidence>
<protein>
    <recommendedName>
        <fullName evidence="21">alpha-1,2-Mannosidase</fullName>
        <ecNumber evidence="21">3.2.1.-</ecNumber>
    </recommendedName>
</protein>
<dbReference type="SUPFAM" id="SSF48225">
    <property type="entry name" value="Seven-hairpin glycosidases"/>
    <property type="match status" value="1"/>
</dbReference>
<name>I2C0B6_PENJP</name>
<evidence type="ECO:0000256" key="12">
    <source>
        <dbReference type="ARBA" id="ARBA00023136"/>
    </source>
</evidence>
<evidence type="ECO:0000256" key="17">
    <source>
        <dbReference type="ARBA" id="ARBA00053655"/>
    </source>
</evidence>
<dbReference type="PANTHER" id="PTHR11742">
    <property type="entry name" value="MANNOSYL-OLIGOSACCHARIDE ALPHA-1,2-MANNOSIDASE-RELATED"/>
    <property type="match status" value="1"/>
</dbReference>
<feature type="active site" description="Proton donor" evidence="18">
    <location>
        <position position="589"/>
    </location>
</feature>
<feature type="active site" evidence="18">
    <location>
        <position position="618"/>
    </location>
</feature>
<evidence type="ECO:0000256" key="15">
    <source>
        <dbReference type="ARBA" id="ARBA00047669"/>
    </source>
</evidence>
<keyword evidence="9 19" id="KW-0106">Calcium</keyword>
<dbReference type="AlphaFoldDB" id="I2C0B6"/>
<comment type="pathway">
    <text evidence="3">Protein modification; protein glycosylation.</text>
</comment>
<keyword evidence="7 21" id="KW-0378">Hydrolase</keyword>
<comment type="catalytic activity">
    <reaction evidence="15">
        <text>N(4)-(alpha-D-Man-(1-&gt;2)-alpha-D-Man-(1-&gt;2)-alpha-D-Man-(1-&gt;3)-[alpha-D-Man-(1-&gt;3)-[alpha-D-Man-(1-&gt;2)-alpha-D-Man-(1-&gt;6)]-alpha-D-Man-(1-&gt;6)]-beta-D-Man-(1-&gt;4)-beta-D-GlcNAc-(1-&gt;4)-beta-D-GlcNAc)-L-asparaginyl-[protein] (N-glucan mannose isomer 8A1,2,3B1,3) + 3 H2O = N(4)-(alpha-D-Man-(1-&gt;3)-[alpha-D-Man-(1-&gt;3)-[alpha-D-Man-(1-&gt;6)]-alpha-D-Man-(1-&gt;6)]-beta-D-Man-(1-&gt;4)-beta-D-GlcNAc-(1-&gt;4)-beta-D-GlcNAc)-L-asparaginyl-[protein] (N-glucan mannose isomer 5A1,2) + 3 beta-D-mannose</text>
        <dbReference type="Rhea" id="RHEA:56028"/>
        <dbReference type="Rhea" id="RHEA-COMP:14358"/>
        <dbReference type="Rhea" id="RHEA-COMP:14367"/>
        <dbReference type="ChEBI" id="CHEBI:15377"/>
        <dbReference type="ChEBI" id="CHEBI:28563"/>
        <dbReference type="ChEBI" id="CHEBI:59087"/>
        <dbReference type="ChEBI" id="CHEBI:60628"/>
        <dbReference type="EC" id="3.2.1.113"/>
    </reaction>
</comment>
<dbReference type="InterPro" id="IPR012341">
    <property type="entry name" value="6hp_glycosidase-like_sf"/>
</dbReference>
<comment type="catalytic activity">
    <reaction evidence="16">
        <text>N(4)-(alpha-D-Man-(1-&gt;2)-alpha-D-Man-(1-&gt;2)-alpha-D-Man-(1-&gt;3)-[alpha-D-Man-(1-&gt;2)-alpha-D-Man-(1-&gt;3)-[alpha-D-Man-(1-&gt;2)-alpha-D-Man-(1-&gt;6)]-alpha-D-Man-(1-&gt;6)]-beta-D-Man-(1-&gt;4)-beta-D-GlcNAc-(1-&gt;4)-beta-D-GlcNAc)-L-asparaginyl-[protein] (N-glucan mannose isomer 9A1,2,3B1,2,3) + 4 H2O = N(4)-(alpha-D-Man-(1-&gt;3)-[alpha-D-Man-(1-&gt;3)-[alpha-D-Man-(1-&gt;6)]-alpha-D-Man-(1-&gt;6)]-beta-D-Man-(1-&gt;4)-beta-D-GlcNAc-(1-&gt;4)-beta-D-GlcNAc)-L-asparaginyl-[protein] (N-glucan mannose isomer 5A1,2) + 4 beta-D-mannose</text>
        <dbReference type="Rhea" id="RHEA:56008"/>
        <dbReference type="Rhea" id="RHEA-COMP:14356"/>
        <dbReference type="Rhea" id="RHEA-COMP:14367"/>
        <dbReference type="ChEBI" id="CHEBI:15377"/>
        <dbReference type="ChEBI" id="CHEBI:28563"/>
        <dbReference type="ChEBI" id="CHEBI:59087"/>
        <dbReference type="ChEBI" id="CHEBI:139493"/>
        <dbReference type="EC" id="3.2.1.113"/>
    </reaction>
</comment>
<dbReference type="InterPro" id="IPR001382">
    <property type="entry name" value="Glyco_hydro_47"/>
</dbReference>
<keyword evidence="12 23" id="KW-0472">Membrane</keyword>
<feature type="disulfide bond" evidence="20">
    <location>
        <begin position="546"/>
        <end position="575"/>
    </location>
</feature>
<keyword evidence="10" id="KW-0735">Signal-anchor</keyword>
<comment type="cofactor">
    <cofactor evidence="1 19">
        <name>Ca(2+)</name>
        <dbReference type="ChEBI" id="CHEBI:29108"/>
    </cofactor>
</comment>
<evidence type="ECO:0000256" key="13">
    <source>
        <dbReference type="ARBA" id="ARBA00023157"/>
    </source>
</evidence>
<keyword evidence="8" id="KW-0256">Endoplasmic reticulum</keyword>
<feature type="compositionally biased region" description="Gly residues" evidence="22">
    <location>
        <begin position="1"/>
        <end position="12"/>
    </location>
</feature>
<feature type="binding site" evidence="19">
    <location>
        <position position="706"/>
    </location>
    <ligand>
        <name>Ca(2+)</name>
        <dbReference type="ChEBI" id="CHEBI:29108"/>
    </ligand>
</feature>
<evidence type="ECO:0000256" key="21">
    <source>
        <dbReference type="RuleBase" id="RU361193"/>
    </source>
</evidence>
<dbReference type="GO" id="GO:0005975">
    <property type="term" value="P:carbohydrate metabolic process"/>
    <property type="evidence" value="ECO:0007669"/>
    <property type="project" value="InterPro"/>
</dbReference>
<dbReference type="GO" id="GO:0005789">
    <property type="term" value="C:endoplasmic reticulum membrane"/>
    <property type="evidence" value="ECO:0007669"/>
    <property type="project" value="UniProtKB-SubCell"/>
</dbReference>
<dbReference type="EMBL" id="JQ804932">
    <property type="protein sequence ID" value="AFJ59949.1"/>
    <property type="molecule type" value="mRNA"/>
</dbReference>
<dbReference type="PRINTS" id="PR00747">
    <property type="entry name" value="GLYHDRLASE47"/>
</dbReference>
<dbReference type="EC" id="3.2.1.-" evidence="21"/>
<proteinExistence type="evidence at transcript level"/>
<dbReference type="GO" id="GO:0010498">
    <property type="term" value="P:proteasomal protein catabolic process"/>
    <property type="evidence" value="ECO:0007669"/>
    <property type="project" value="UniProtKB-ARBA"/>
</dbReference>
<keyword evidence="14 21" id="KW-0326">Glycosidase</keyword>
<dbReference type="OrthoDB" id="8118055at2759"/>
<comment type="subcellular location">
    <subcellularLocation>
        <location evidence="2">Endoplasmic reticulum membrane</location>
        <topology evidence="2">Single-pass type II membrane protein</topology>
    </subcellularLocation>
</comment>
<dbReference type="Pfam" id="PF01532">
    <property type="entry name" value="Glyco_hydro_47"/>
    <property type="match status" value="1"/>
</dbReference>
<evidence type="ECO:0000256" key="23">
    <source>
        <dbReference type="SAM" id="Phobius"/>
    </source>
</evidence>
<evidence type="ECO:0000256" key="7">
    <source>
        <dbReference type="ARBA" id="ARBA00022801"/>
    </source>
</evidence>
<feature type="compositionally biased region" description="Acidic residues" evidence="22">
    <location>
        <begin position="70"/>
        <end position="79"/>
    </location>
</feature>
<accession>I2C0B6</accession>
<evidence type="ECO:0000256" key="18">
    <source>
        <dbReference type="PIRSR" id="PIRSR601382-1"/>
    </source>
</evidence>
<comment type="function">
    <text evidence="17">Involved in glycoprotein quality control targeting of misfolded glycoproteins for degradation. It primarily trims a single alpha-1,2-linked mannose residue from Man(9)GlcNAc(2) to produce Man(8)GlcNAc(2), but at high enzyme concentrations, as found in the ER quality control compartment (ERQC), it further trims the carbohydrates to Man(5-6)GlcNAc(2).</text>
</comment>
<keyword evidence="11 23" id="KW-1133">Transmembrane helix</keyword>
<evidence type="ECO:0000256" key="3">
    <source>
        <dbReference type="ARBA" id="ARBA00004922"/>
    </source>
</evidence>
<keyword evidence="6 19" id="KW-0479">Metal-binding</keyword>
<evidence type="ECO:0000256" key="16">
    <source>
        <dbReference type="ARBA" id="ARBA00048605"/>
    </source>
</evidence>
<dbReference type="GO" id="GO:0034976">
    <property type="term" value="P:response to endoplasmic reticulum stress"/>
    <property type="evidence" value="ECO:0007669"/>
    <property type="project" value="UniProtKB-ARBA"/>
</dbReference>
<feature type="active site" evidence="18">
    <location>
        <position position="481"/>
    </location>
</feature>
<feature type="region of interest" description="Disordered" evidence="22">
    <location>
        <begin position="1"/>
        <end position="30"/>
    </location>
</feature>
<evidence type="ECO:0000256" key="8">
    <source>
        <dbReference type="ARBA" id="ARBA00022824"/>
    </source>
</evidence>
<organism evidence="24">
    <name type="scientific">Penaeus japonicus</name>
    <name type="common">Kuruma prawn</name>
    <name type="synonym">Marsupenaeus japonicus</name>
    <dbReference type="NCBI Taxonomy" id="27405"/>
    <lineage>
        <taxon>Eukaryota</taxon>
        <taxon>Metazoa</taxon>
        <taxon>Ecdysozoa</taxon>
        <taxon>Arthropoda</taxon>
        <taxon>Crustacea</taxon>
        <taxon>Multicrustacea</taxon>
        <taxon>Malacostraca</taxon>
        <taxon>Eumalacostraca</taxon>
        <taxon>Eucarida</taxon>
        <taxon>Decapoda</taxon>
        <taxon>Dendrobranchiata</taxon>
        <taxon>Penaeoidea</taxon>
        <taxon>Penaeidae</taxon>
        <taxon>Penaeus</taxon>
    </lineage>
</organism>
<evidence type="ECO:0000256" key="6">
    <source>
        <dbReference type="ARBA" id="ARBA00022723"/>
    </source>
</evidence>
<feature type="active site" description="Proton donor" evidence="18">
    <location>
        <position position="349"/>
    </location>
</feature>
<sequence>MRLPVEGGGPMGGNEKRDSVIAKDDQGNIQPLTGEVQQQLAGLRKDLTTTISNLGREISEIPNEALMDVPTEEEEDAEREEGSGASARNAFSSYQRSMKSLQQNIAAMERRHYRHSYARSVRQSHVGNLPDELSKGRIIKEENVPIDPGVSGRGDYQLIADPDDVIVDMGEASTQRKRRWNQLPRLQRVVFFMLAVAALVALIYVVASHADPSAPLAVPQENILTAPPPADNHPEVIENEVIVEEDVKKEGADQIIPPPGPPRKRSERQEAVVGAMKHAWKGYKTYAWGHDHLKPLSRSSNDWFRLGLTLVDALDTLWIMDLKDEFNEAREWVATQLNFNINQDVNLFESTIRILGGLLSTYHLTNDQLFLDKAVDIGDRLVAGFNSGSGVPFADVNLYSRKASNPKWGPDSSTSEVTTIQLEFRDLSRVTGNPIYEEKVNLVSEHIHKLPKTEGLVPIFINAQTGQWRAHSTITLGARGDTYYEYLLKQWIQTGRTRDFLRDDFNESVTGMEHLLARRTEPSNLLFFGELHGSKNFVNKMDELTCYLPGTLALGVHYGMPKHHMKIAEDLMYTCTLTWLRQPTNLAPEITYYNTQPTSTNEDFFVKSNDAHYLLRPETVESLWYMYHLTGNKTYQDWGWQMFQGIENYCKVENGYTSIGNVRSTIDTKPKDKMESFFLGETLKYLYLLFMEDQSAFSVDKWVFNSEAHPLPIYTH</sequence>
<evidence type="ECO:0000256" key="11">
    <source>
        <dbReference type="ARBA" id="ARBA00022989"/>
    </source>
</evidence>
<evidence type="ECO:0000256" key="10">
    <source>
        <dbReference type="ARBA" id="ARBA00022968"/>
    </source>
</evidence>
<evidence type="ECO:0000256" key="4">
    <source>
        <dbReference type="ARBA" id="ARBA00007658"/>
    </source>
</evidence>
<comment type="similarity">
    <text evidence="4 21">Belongs to the glycosyl hydrolase 47 family.</text>
</comment>